<evidence type="ECO:0000256" key="3">
    <source>
        <dbReference type="ARBA" id="ARBA00022670"/>
    </source>
</evidence>
<evidence type="ECO:0000256" key="5">
    <source>
        <dbReference type="ARBA" id="ARBA00023180"/>
    </source>
</evidence>
<dbReference type="EMBL" id="CAWUOM010000111">
    <property type="protein sequence ID" value="CAK7272610.1"/>
    <property type="molecule type" value="Genomic_DNA"/>
</dbReference>
<comment type="caution">
    <text evidence="7">The sequence shown here is derived from an EMBL/GenBank/DDBJ whole genome shotgun (WGS) entry which is preliminary data.</text>
</comment>
<keyword evidence="4" id="KW-0378">Hydrolase</keyword>
<reference evidence="7 8" key="1">
    <citation type="submission" date="2024-01" db="EMBL/GenBank/DDBJ databases">
        <authorList>
            <person name="Allen C."/>
            <person name="Tagirdzhanova G."/>
        </authorList>
    </citation>
    <scope>NUCLEOTIDE SEQUENCE [LARGE SCALE GENOMIC DNA]</scope>
    <source>
        <strain evidence="7 8">CBS 573.63</strain>
    </source>
</reference>
<dbReference type="InterPro" id="IPR033124">
    <property type="entry name" value="Ser_caboxypep_his_AS"/>
</dbReference>
<evidence type="ECO:0000256" key="2">
    <source>
        <dbReference type="ARBA" id="ARBA00022645"/>
    </source>
</evidence>
<keyword evidence="6" id="KW-0472">Membrane</keyword>
<keyword evidence="3" id="KW-0645">Protease</keyword>
<proteinExistence type="inferred from homology"/>
<keyword evidence="2" id="KW-0121">Carboxypeptidase</keyword>
<evidence type="ECO:0000256" key="4">
    <source>
        <dbReference type="ARBA" id="ARBA00022801"/>
    </source>
</evidence>
<dbReference type="SUPFAM" id="SSF53474">
    <property type="entry name" value="alpha/beta-Hydrolases"/>
    <property type="match status" value="1"/>
</dbReference>
<evidence type="ECO:0000256" key="6">
    <source>
        <dbReference type="SAM" id="Phobius"/>
    </source>
</evidence>
<keyword evidence="8" id="KW-1185">Reference proteome</keyword>
<accession>A0ABP0DWE3</accession>
<evidence type="ECO:0000313" key="7">
    <source>
        <dbReference type="EMBL" id="CAK7272610.1"/>
    </source>
</evidence>
<dbReference type="Gene3D" id="3.40.50.1820">
    <property type="entry name" value="alpha/beta hydrolase"/>
    <property type="match status" value="1"/>
</dbReference>
<protein>
    <submittedName>
        <fullName evidence="7">Uncharacterized protein</fullName>
    </submittedName>
</protein>
<dbReference type="Pfam" id="PF00450">
    <property type="entry name" value="Peptidase_S10"/>
    <property type="match status" value="1"/>
</dbReference>
<comment type="similarity">
    <text evidence="1">Belongs to the peptidase S10 family.</text>
</comment>
<sequence length="385" mass="41429">MYCPYIASAMIDAEDRIHYNVSGLLIYDPVIGQNDIQGNVPAVAFVDYWSGLFPFNDSFVSDIHSRASSCGYTDYLNKYLVYPPVGQQPDVIAGQYDNGTTKPECADLYYDIAYAALDVNPCWNIYQVGATCPLPWDILGFPGTYMYTPAGANVYFQREDVKKAIHAPLNVTWSECTDSDVFVGGTDSSLASSIYALPNVIEATNNVIIGHGAMDYVLVANGTLLTIQNMTWGGQLGFHSRPTEPLYIPIHDDPSLSMMAGSGVMGTVHTERGLTYVGVALSGHMIPQYAPSAAYRHLEFLLGRISSLSSTESFTTDANASQHTGPIGNGNAPQGFANVDSIIATSTDSTGNTTSFASNFGHLLPGLTSLVALPVYITLVMVLFG</sequence>
<dbReference type="Proteomes" id="UP001642501">
    <property type="component" value="Unassembled WGS sequence"/>
</dbReference>
<dbReference type="PROSITE" id="PS00560">
    <property type="entry name" value="CARBOXYPEPT_SER_HIS"/>
    <property type="match status" value="1"/>
</dbReference>
<keyword evidence="6" id="KW-0812">Transmembrane</keyword>
<evidence type="ECO:0000256" key="1">
    <source>
        <dbReference type="ARBA" id="ARBA00009431"/>
    </source>
</evidence>
<keyword evidence="6" id="KW-1133">Transmembrane helix</keyword>
<feature type="transmembrane region" description="Helical" evidence="6">
    <location>
        <begin position="363"/>
        <end position="384"/>
    </location>
</feature>
<keyword evidence="5" id="KW-0325">Glycoprotein</keyword>
<name>A0ABP0DWE3_9PEZI</name>
<organism evidence="7 8">
    <name type="scientific">Sporothrix epigloea</name>
    <dbReference type="NCBI Taxonomy" id="1892477"/>
    <lineage>
        <taxon>Eukaryota</taxon>
        <taxon>Fungi</taxon>
        <taxon>Dikarya</taxon>
        <taxon>Ascomycota</taxon>
        <taxon>Pezizomycotina</taxon>
        <taxon>Sordariomycetes</taxon>
        <taxon>Sordariomycetidae</taxon>
        <taxon>Ophiostomatales</taxon>
        <taxon>Ophiostomataceae</taxon>
        <taxon>Sporothrix</taxon>
    </lineage>
</organism>
<dbReference type="InterPro" id="IPR001563">
    <property type="entry name" value="Peptidase_S10"/>
</dbReference>
<dbReference type="InterPro" id="IPR029058">
    <property type="entry name" value="AB_hydrolase_fold"/>
</dbReference>
<gene>
    <name evidence="7" type="ORF">SEPCBS57363_005216</name>
</gene>
<evidence type="ECO:0000313" key="8">
    <source>
        <dbReference type="Proteomes" id="UP001642501"/>
    </source>
</evidence>